<protein>
    <submittedName>
        <fullName evidence="1">DUF4221 family protein</fullName>
    </submittedName>
</protein>
<evidence type="ECO:0000313" key="1">
    <source>
        <dbReference type="EMBL" id="MFC4872060.1"/>
    </source>
</evidence>
<comment type="caution">
    <text evidence="1">The sequence shown here is derived from an EMBL/GenBank/DDBJ whole genome shotgun (WGS) entry which is preliminary data.</text>
</comment>
<accession>A0ABV9T1D1</accession>
<dbReference type="EMBL" id="JBHSJJ010000005">
    <property type="protein sequence ID" value="MFC4872060.1"/>
    <property type="molecule type" value="Genomic_DNA"/>
</dbReference>
<reference evidence="2" key="1">
    <citation type="journal article" date="2019" name="Int. J. Syst. Evol. Microbiol.">
        <title>The Global Catalogue of Microorganisms (GCM) 10K type strain sequencing project: providing services to taxonomists for standard genome sequencing and annotation.</title>
        <authorList>
            <consortium name="The Broad Institute Genomics Platform"/>
            <consortium name="The Broad Institute Genome Sequencing Center for Infectious Disease"/>
            <person name="Wu L."/>
            <person name="Ma J."/>
        </authorList>
    </citation>
    <scope>NUCLEOTIDE SEQUENCE [LARGE SCALE GENOMIC DNA]</scope>
    <source>
        <strain evidence="2">CGMCC 4.7466</strain>
    </source>
</reference>
<dbReference type="RefSeq" id="WP_377064123.1">
    <property type="nucleotide sequence ID" value="NZ_JBHSJJ010000005.1"/>
</dbReference>
<gene>
    <name evidence="1" type="ORF">ACFPFU_10195</name>
</gene>
<name>A0ABV9T1D1_9BACT</name>
<organism evidence="1 2">
    <name type="scientific">Negadavirga shengliensis</name>
    <dbReference type="NCBI Taxonomy" id="1389218"/>
    <lineage>
        <taxon>Bacteria</taxon>
        <taxon>Pseudomonadati</taxon>
        <taxon>Bacteroidota</taxon>
        <taxon>Cytophagia</taxon>
        <taxon>Cytophagales</taxon>
        <taxon>Cyclobacteriaceae</taxon>
        <taxon>Negadavirga</taxon>
    </lineage>
</organism>
<evidence type="ECO:0000313" key="2">
    <source>
        <dbReference type="Proteomes" id="UP001595818"/>
    </source>
</evidence>
<proteinExistence type="predicted"/>
<sequence length="381" mass="43817">MRPLFFFISLFAAFSCSQSGKKQGDYSQMAFSLDTVMVDPGEEILFLKGELRQSILFKDKKYLFNFNQDDHSVERINLDDLILSEKIPFEAEGPNGTGNYFHTFLAIGEDSILFSGYQGSGIFDTEGKKIKDLDFKKVGSGEHRLNDDEFFVPQAVFPGNPELFLGFIRNWEDKSLKLVLVNFAEDWVDKMELPEFDKLKGLYAEFSDGNFLTMTGPDIYLISVGDKILIGNNAYNELFWLPPGETELTHYSYQSHITEDSKKGKYPSQVDRPEEVQQISRKIREEISFGRPVWDEENRIYYRFSYKEAFTEEVPSNTFSSSSKADVYLTIFDENLQMIGEAPVPMLEKTPARHFAKNGKIWIFENIEDELGFVRLSIEGI</sequence>
<dbReference type="Proteomes" id="UP001595818">
    <property type="component" value="Unassembled WGS sequence"/>
</dbReference>
<dbReference type="InterPro" id="IPR025316">
    <property type="entry name" value="DUF4221"/>
</dbReference>
<dbReference type="PROSITE" id="PS51257">
    <property type="entry name" value="PROKAR_LIPOPROTEIN"/>
    <property type="match status" value="1"/>
</dbReference>
<keyword evidence="2" id="KW-1185">Reference proteome</keyword>
<dbReference type="Pfam" id="PF13970">
    <property type="entry name" value="DUF4221"/>
    <property type="match status" value="1"/>
</dbReference>